<dbReference type="GO" id="GO:0050911">
    <property type="term" value="P:detection of chemical stimulus involved in sensory perception of smell"/>
    <property type="evidence" value="ECO:0000318"/>
    <property type="project" value="GO_Central"/>
</dbReference>
<dbReference type="EMBL" id="KQ971361">
    <property type="protein sequence ID" value="EFA09165.2"/>
    <property type="molecule type" value="Genomic_DNA"/>
</dbReference>
<accession>D6WXE8</accession>
<keyword evidence="9" id="KW-0807">Transducer</keyword>
<feature type="transmembrane region" description="Helical" evidence="10">
    <location>
        <begin position="239"/>
        <end position="258"/>
    </location>
</feature>
<keyword evidence="5" id="KW-0552">Olfaction</keyword>
<name>D6WXE8_TRICA</name>
<keyword evidence="8 11" id="KW-0675">Receptor</keyword>
<dbReference type="PANTHER" id="PTHR21137">
    <property type="entry name" value="ODORANT RECEPTOR"/>
    <property type="match status" value="1"/>
</dbReference>
<evidence type="ECO:0000256" key="2">
    <source>
        <dbReference type="ARBA" id="ARBA00022475"/>
    </source>
</evidence>
<dbReference type="OMA" id="SHERMIV"/>
<evidence type="ECO:0000256" key="4">
    <source>
        <dbReference type="ARBA" id="ARBA00022692"/>
    </source>
</evidence>
<dbReference type="Proteomes" id="UP000007266">
    <property type="component" value="Linkage group 8"/>
</dbReference>
<reference evidence="11 12" key="2">
    <citation type="journal article" date="2010" name="Nucleic Acids Res.">
        <title>BeetleBase in 2010: revisions to provide comprehensive genomic information for Tribolium castaneum.</title>
        <authorList>
            <person name="Kim H.S."/>
            <person name="Murphy T."/>
            <person name="Xia J."/>
            <person name="Caragea D."/>
            <person name="Park Y."/>
            <person name="Beeman R.W."/>
            <person name="Lorenzen M.D."/>
            <person name="Butcher S."/>
            <person name="Manak J.R."/>
            <person name="Brown S.J."/>
        </authorList>
    </citation>
    <scope>GENOME REANNOTATION</scope>
    <source>
        <strain evidence="11 12">Georgia GA2</strain>
    </source>
</reference>
<proteinExistence type="predicted"/>
<dbReference type="eggNOG" id="ENOG502SAW0">
    <property type="taxonomic scope" value="Eukaryota"/>
</dbReference>
<feature type="transmembrane region" description="Helical" evidence="10">
    <location>
        <begin position="209"/>
        <end position="233"/>
    </location>
</feature>
<dbReference type="GO" id="GO:0005549">
    <property type="term" value="F:odorant binding"/>
    <property type="evidence" value="ECO:0007669"/>
    <property type="project" value="InterPro"/>
</dbReference>
<keyword evidence="7 10" id="KW-0472">Membrane</keyword>
<comment type="subcellular location">
    <subcellularLocation>
        <location evidence="1">Cell membrane</location>
        <topology evidence="1">Multi-pass membrane protein</topology>
    </subcellularLocation>
</comment>
<dbReference type="InParanoid" id="D6WXE8"/>
<reference evidence="11 12" key="1">
    <citation type="journal article" date="2008" name="Nature">
        <title>The genome of the model beetle and pest Tribolium castaneum.</title>
        <authorList>
            <consortium name="Tribolium Genome Sequencing Consortium"/>
            <person name="Richards S."/>
            <person name="Gibbs R.A."/>
            <person name="Weinstock G.M."/>
            <person name="Brown S.J."/>
            <person name="Denell R."/>
            <person name="Beeman R.W."/>
            <person name="Gibbs R."/>
            <person name="Beeman R.W."/>
            <person name="Brown S.J."/>
            <person name="Bucher G."/>
            <person name="Friedrich M."/>
            <person name="Grimmelikhuijzen C.J."/>
            <person name="Klingler M."/>
            <person name="Lorenzen M."/>
            <person name="Richards S."/>
            <person name="Roth S."/>
            <person name="Schroder R."/>
            <person name="Tautz D."/>
            <person name="Zdobnov E.M."/>
            <person name="Muzny D."/>
            <person name="Gibbs R.A."/>
            <person name="Weinstock G.M."/>
            <person name="Attaway T."/>
            <person name="Bell S."/>
            <person name="Buhay C.J."/>
            <person name="Chandrabose M.N."/>
            <person name="Chavez D."/>
            <person name="Clerk-Blankenburg K.P."/>
            <person name="Cree A."/>
            <person name="Dao M."/>
            <person name="Davis C."/>
            <person name="Chacko J."/>
            <person name="Dinh H."/>
            <person name="Dugan-Rocha S."/>
            <person name="Fowler G."/>
            <person name="Garner T.T."/>
            <person name="Garnes J."/>
            <person name="Gnirke A."/>
            <person name="Hawes A."/>
            <person name="Hernandez J."/>
            <person name="Hines S."/>
            <person name="Holder M."/>
            <person name="Hume J."/>
            <person name="Jhangiani S.N."/>
            <person name="Joshi V."/>
            <person name="Khan Z.M."/>
            <person name="Jackson L."/>
            <person name="Kovar C."/>
            <person name="Kowis A."/>
            <person name="Lee S."/>
            <person name="Lewis L.R."/>
            <person name="Margolis J."/>
            <person name="Morgan M."/>
            <person name="Nazareth L.V."/>
            <person name="Nguyen N."/>
            <person name="Okwuonu G."/>
            <person name="Parker D."/>
            <person name="Richards S."/>
            <person name="Ruiz S.J."/>
            <person name="Santibanez J."/>
            <person name="Savard J."/>
            <person name="Scherer S.E."/>
            <person name="Schneider B."/>
            <person name="Sodergren E."/>
            <person name="Tautz D."/>
            <person name="Vattahil S."/>
            <person name="Villasana D."/>
            <person name="White C.S."/>
            <person name="Wright R."/>
            <person name="Park Y."/>
            <person name="Beeman R.W."/>
            <person name="Lord J."/>
            <person name="Oppert B."/>
            <person name="Lorenzen M."/>
            <person name="Brown S."/>
            <person name="Wang L."/>
            <person name="Savard J."/>
            <person name="Tautz D."/>
            <person name="Richards S."/>
            <person name="Weinstock G."/>
            <person name="Gibbs R.A."/>
            <person name="Liu Y."/>
            <person name="Worley K."/>
            <person name="Weinstock G."/>
            <person name="Elsik C.G."/>
            <person name="Reese J.T."/>
            <person name="Elhaik E."/>
            <person name="Landan G."/>
            <person name="Graur D."/>
            <person name="Arensburger P."/>
            <person name="Atkinson P."/>
            <person name="Beeman R.W."/>
            <person name="Beidler J."/>
            <person name="Brown S.J."/>
            <person name="Demuth J.P."/>
            <person name="Drury D.W."/>
            <person name="Du Y.Z."/>
            <person name="Fujiwara H."/>
            <person name="Lorenzen M."/>
            <person name="Maselli V."/>
            <person name="Osanai M."/>
            <person name="Park Y."/>
            <person name="Robertson H.M."/>
            <person name="Tu Z."/>
            <person name="Wang J.J."/>
            <person name="Wang S."/>
            <person name="Richards S."/>
            <person name="Song H."/>
            <person name="Zhang L."/>
            <person name="Sodergren E."/>
            <person name="Werner D."/>
            <person name="Stanke M."/>
            <person name="Morgenstern B."/>
            <person name="Solovyev V."/>
            <person name="Kosarev P."/>
            <person name="Brown G."/>
            <person name="Chen H.C."/>
            <person name="Ermolaeva O."/>
            <person name="Hlavina W."/>
            <person name="Kapustin Y."/>
            <person name="Kiryutin B."/>
            <person name="Kitts P."/>
            <person name="Maglott D."/>
            <person name="Pruitt K."/>
            <person name="Sapojnikov V."/>
            <person name="Souvorov A."/>
            <person name="Mackey A.J."/>
            <person name="Waterhouse R.M."/>
            <person name="Wyder S."/>
            <person name="Zdobnov E.M."/>
            <person name="Zdobnov E.M."/>
            <person name="Wyder S."/>
            <person name="Kriventseva E.V."/>
            <person name="Kadowaki T."/>
            <person name="Bork P."/>
            <person name="Aranda M."/>
            <person name="Bao R."/>
            <person name="Beermann A."/>
            <person name="Berns N."/>
            <person name="Bolognesi R."/>
            <person name="Bonneton F."/>
            <person name="Bopp D."/>
            <person name="Brown S.J."/>
            <person name="Bucher G."/>
            <person name="Butts T."/>
            <person name="Chaumot A."/>
            <person name="Denell R.E."/>
            <person name="Ferrier D.E."/>
            <person name="Friedrich M."/>
            <person name="Gordon C.M."/>
            <person name="Jindra M."/>
            <person name="Klingler M."/>
            <person name="Lan Q."/>
            <person name="Lattorff H.M."/>
            <person name="Laudet V."/>
            <person name="von Levetsow C."/>
            <person name="Liu Z."/>
            <person name="Lutz R."/>
            <person name="Lynch J.A."/>
            <person name="da Fonseca R.N."/>
            <person name="Posnien N."/>
            <person name="Reuter R."/>
            <person name="Roth S."/>
            <person name="Savard J."/>
            <person name="Schinko J.B."/>
            <person name="Schmitt C."/>
            <person name="Schoppmeier M."/>
            <person name="Schroder R."/>
            <person name="Shippy T.D."/>
            <person name="Simonnet F."/>
            <person name="Marques-Souza H."/>
            <person name="Tautz D."/>
            <person name="Tomoyasu Y."/>
            <person name="Trauner J."/>
            <person name="Van der Zee M."/>
            <person name="Vervoort M."/>
            <person name="Wittkopp N."/>
            <person name="Wimmer E.A."/>
            <person name="Yang X."/>
            <person name="Jones A.K."/>
            <person name="Sattelle D.B."/>
            <person name="Ebert P.R."/>
            <person name="Nelson D."/>
            <person name="Scott J.G."/>
            <person name="Beeman R.W."/>
            <person name="Muthukrishnan S."/>
            <person name="Kramer K.J."/>
            <person name="Arakane Y."/>
            <person name="Beeman R.W."/>
            <person name="Zhu Q."/>
            <person name="Hogenkamp D."/>
            <person name="Dixit R."/>
            <person name="Oppert B."/>
            <person name="Jiang H."/>
            <person name="Zou Z."/>
            <person name="Marshall J."/>
            <person name="Elpidina E."/>
            <person name="Vinokurov K."/>
            <person name="Oppert C."/>
            <person name="Zou Z."/>
            <person name="Evans J."/>
            <person name="Lu Z."/>
            <person name="Zhao P."/>
            <person name="Sumathipala N."/>
            <person name="Altincicek B."/>
            <person name="Vilcinskas A."/>
            <person name="Williams M."/>
            <person name="Hultmark D."/>
            <person name="Hetru C."/>
            <person name="Jiang H."/>
            <person name="Grimmelikhuijzen C.J."/>
            <person name="Hauser F."/>
            <person name="Cazzamali G."/>
            <person name="Williamson M."/>
            <person name="Park Y."/>
            <person name="Li B."/>
            <person name="Tanaka Y."/>
            <person name="Predel R."/>
            <person name="Neupert S."/>
            <person name="Schachtner J."/>
            <person name="Verleyen P."/>
            <person name="Raible F."/>
            <person name="Bork P."/>
            <person name="Friedrich M."/>
            <person name="Walden K.K."/>
            <person name="Robertson H.M."/>
            <person name="Angeli S."/>
            <person name="Foret S."/>
            <person name="Bucher G."/>
            <person name="Schuetz S."/>
            <person name="Maleszka R."/>
            <person name="Wimmer E.A."/>
            <person name="Beeman R.W."/>
            <person name="Lorenzen M."/>
            <person name="Tomoyasu Y."/>
            <person name="Miller S.C."/>
            <person name="Grossmann D."/>
            <person name="Bucher G."/>
        </authorList>
    </citation>
    <scope>NUCLEOTIDE SEQUENCE [LARGE SCALE GENOMIC DNA]</scope>
    <source>
        <strain evidence="11 12">Georgia GA2</strain>
    </source>
</reference>
<evidence type="ECO:0000256" key="6">
    <source>
        <dbReference type="ARBA" id="ARBA00022989"/>
    </source>
</evidence>
<keyword evidence="6 10" id="KW-1133">Transmembrane helix</keyword>
<evidence type="ECO:0000256" key="7">
    <source>
        <dbReference type="ARBA" id="ARBA00023136"/>
    </source>
</evidence>
<evidence type="ECO:0000256" key="9">
    <source>
        <dbReference type="ARBA" id="ARBA00023224"/>
    </source>
</evidence>
<keyword evidence="4 10" id="KW-0812">Transmembrane</keyword>
<evidence type="ECO:0000313" key="11">
    <source>
        <dbReference type="EMBL" id="EFA09165.2"/>
    </source>
</evidence>
<evidence type="ECO:0000313" key="12">
    <source>
        <dbReference type="Proteomes" id="UP000007266"/>
    </source>
</evidence>
<evidence type="ECO:0000256" key="10">
    <source>
        <dbReference type="SAM" id="Phobius"/>
    </source>
</evidence>
<dbReference type="GO" id="GO:0004984">
    <property type="term" value="F:olfactory receptor activity"/>
    <property type="evidence" value="ECO:0000318"/>
    <property type="project" value="GO_Central"/>
</dbReference>
<dbReference type="AlphaFoldDB" id="D6WXE8"/>
<dbReference type="FunCoup" id="D6WXE8">
    <property type="interactions" value="53"/>
</dbReference>
<feature type="transmembrane region" description="Helical" evidence="10">
    <location>
        <begin position="52"/>
        <end position="74"/>
    </location>
</feature>
<evidence type="ECO:0000256" key="5">
    <source>
        <dbReference type="ARBA" id="ARBA00022725"/>
    </source>
</evidence>
<keyword evidence="3" id="KW-0716">Sensory transduction</keyword>
<gene>
    <name evidence="11" type="primary">AUGUSTUS-3.0.2_05580</name>
    <name evidence="11" type="ORF">TcasGA2_TC005580</name>
</gene>
<feature type="transmembrane region" description="Helical" evidence="10">
    <location>
        <begin position="94"/>
        <end position="127"/>
    </location>
</feature>
<evidence type="ECO:0000256" key="8">
    <source>
        <dbReference type="ARBA" id="ARBA00023170"/>
    </source>
</evidence>
<dbReference type="InterPro" id="IPR004117">
    <property type="entry name" value="7tm6_olfct_rcpt"/>
</dbReference>
<keyword evidence="12" id="KW-1185">Reference proteome</keyword>
<sequence>MVTFVPTCEIVAKKMLVLCLGFIDFNQKCLDQTDNKIEKITMEKSSKLSDKFVFYWTFNCIASSLMPMIASLLGGNKNLPMVVWYPYDPNKTPYFHLTYIWEIFCISNLGLIYAVLDLVFPCIAIVLGQQFKILASNFKNNVYRALVDSEVSEKIVQTFSKNLHNDSFNEEIFEIMNSAKFKKNNARYLRKNVKHHQQLLQYCADVSDILSIFLMGKVSAAIFNTLFMAFSLITTGNRAMIFGLGSYMVSTSIELLIYTYSGQVLTQNADIVGTLYESPWYMCDVHFQRTFHIVQMRASKIVNVKAGNYFTMSASSYITFMKSLGIVYSALEGVN</sequence>
<organism evidence="11 12">
    <name type="scientific">Tribolium castaneum</name>
    <name type="common">Red flour beetle</name>
    <dbReference type="NCBI Taxonomy" id="7070"/>
    <lineage>
        <taxon>Eukaryota</taxon>
        <taxon>Metazoa</taxon>
        <taxon>Ecdysozoa</taxon>
        <taxon>Arthropoda</taxon>
        <taxon>Hexapoda</taxon>
        <taxon>Insecta</taxon>
        <taxon>Pterygota</taxon>
        <taxon>Neoptera</taxon>
        <taxon>Endopterygota</taxon>
        <taxon>Coleoptera</taxon>
        <taxon>Polyphaga</taxon>
        <taxon>Cucujiformia</taxon>
        <taxon>Tenebrionidae</taxon>
        <taxon>Tenebrionidae incertae sedis</taxon>
        <taxon>Tribolium</taxon>
    </lineage>
</organism>
<dbReference type="Pfam" id="PF02949">
    <property type="entry name" value="7tm_6"/>
    <property type="match status" value="1"/>
</dbReference>
<dbReference type="GO" id="GO:0007165">
    <property type="term" value="P:signal transduction"/>
    <property type="evidence" value="ECO:0007669"/>
    <property type="project" value="UniProtKB-KW"/>
</dbReference>
<evidence type="ECO:0000256" key="1">
    <source>
        <dbReference type="ARBA" id="ARBA00004651"/>
    </source>
</evidence>
<dbReference type="PANTHER" id="PTHR21137:SF35">
    <property type="entry name" value="ODORANT RECEPTOR 19A-RELATED"/>
    <property type="match status" value="1"/>
</dbReference>
<dbReference type="GO" id="GO:0005886">
    <property type="term" value="C:plasma membrane"/>
    <property type="evidence" value="ECO:0000318"/>
    <property type="project" value="GO_Central"/>
</dbReference>
<keyword evidence="2" id="KW-1003">Cell membrane</keyword>
<protein>
    <submittedName>
        <fullName evidence="11">Odorant receptor 83a-like Protein</fullName>
    </submittedName>
</protein>
<evidence type="ECO:0000256" key="3">
    <source>
        <dbReference type="ARBA" id="ARBA00022606"/>
    </source>
</evidence>